<evidence type="ECO:0000313" key="7">
    <source>
        <dbReference type="EMBL" id="MBA8853543.1"/>
    </source>
</evidence>
<evidence type="ECO:0000259" key="6">
    <source>
        <dbReference type="PROSITE" id="PS50043"/>
    </source>
</evidence>
<dbReference type="Proteomes" id="UP000578622">
    <property type="component" value="Unassembled WGS sequence"/>
</dbReference>
<sequence length="234" mass="26122">MNYWLDKLTDITAIGLTKSSLTEVLEALSEEFGYGLFAFFHAGAGHTYALSNYDIQWQRTYFDNNYKTIDPVVHKAKSLRRAFTWSWEDDRASLTKAQSQMYAASSDFGIRSGISVPVRTPNGSMSMFTLACDKPRVSVDIDIDAVAAAAAVGQLHARIVFTNTQPTAEGSTTFTPKEARYLRWIEAGKTMPEIAAIEGVKYNTVRISLEKAKKRFGVYNIAQLTALAVRRRLI</sequence>
<dbReference type="InterPro" id="IPR036693">
    <property type="entry name" value="TF_LuxR_autoind-bd_dom_sf"/>
</dbReference>
<dbReference type="RefSeq" id="WP_021586754.1">
    <property type="nucleotide sequence ID" value="NZ_CADEAP010000010.1"/>
</dbReference>
<gene>
    <name evidence="7" type="ORF">FHW20_004525</name>
</gene>
<keyword evidence="5" id="KW-0804">Transcription</keyword>
<evidence type="ECO:0000256" key="1">
    <source>
        <dbReference type="ARBA" id="ARBA00015288"/>
    </source>
</evidence>
<dbReference type="Gene3D" id="3.30.450.80">
    <property type="entry name" value="Transcription factor LuxR-like, autoinducer-binding domain"/>
    <property type="match status" value="1"/>
</dbReference>
<proteinExistence type="predicted"/>
<dbReference type="CDD" id="cd06170">
    <property type="entry name" value="LuxR_C_like"/>
    <property type="match status" value="1"/>
</dbReference>
<dbReference type="Gene3D" id="1.10.10.10">
    <property type="entry name" value="Winged helix-like DNA-binding domain superfamily/Winged helix DNA-binding domain"/>
    <property type="match status" value="1"/>
</dbReference>
<evidence type="ECO:0000256" key="2">
    <source>
        <dbReference type="ARBA" id="ARBA00022654"/>
    </source>
</evidence>
<evidence type="ECO:0000256" key="4">
    <source>
        <dbReference type="ARBA" id="ARBA00023125"/>
    </source>
</evidence>
<dbReference type="Pfam" id="PF00196">
    <property type="entry name" value="GerE"/>
    <property type="match status" value="1"/>
</dbReference>
<dbReference type="SMART" id="SM00421">
    <property type="entry name" value="HTH_LUXR"/>
    <property type="match status" value="1"/>
</dbReference>
<keyword evidence="8" id="KW-1185">Reference proteome</keyword>
<keyword evidence="2" id="KW-0673">Quorum sensing</keyword>
<name>A0ABR6AVQ2_9HYPH</name>
<evidence type="ECO:0000256" key="3">
    <source>
        <dbReference type="ARBA" id="ARBA00023015"/>
    </source>
</evidence>
<reference evidence="7 8" key="1">
    <citation type="submission" date="2020-07" db="EMBL/GenBank/DDBJ databases">
        <title>Genomic Encyclopedia of Type Strains, Phase IV (KMG-V): Genome sequencing to study the core and pangenomes of soil and plant-associated prokaryotes.</title>
        <authorList>
            <person name="Whitman W."/>
        </authorList>
    </citation>
    <scope>NUCLEOTIDE SEQUENCE [LARGE SCALE GENOMIC DNA]</scope>
    <source>
        <strain evidence="7 8">RH4WT92</strain>
    </source>
</reference>
<accession>A0ABR6AVQ2</accession>
<organism evidence="7 8">
    <name type="scientific">Brucella intermedia</name>
    <dbReference type="NCBI Taxonomy" id="94625"/>
    <lineage>
        <taxon>Bacteria</taxon>
        <taxon>Pseudomonadati</taxon>
        <taxon>Pseudomonadota</taxon>
        <taxon>Alphaproteobacteria</taxon>
        <taxon>Hyphomicrobiales</taxon>
        <taxon>Brucellaceae</taxon>
        <taxon>Brucella/Ochrobactrum group</taxon>
        <taxon>Brucella</taxon>
    </lineage>
</organism>
<dbReference type="InterPro" id="IPR036388">
    <property type="entry name" value="WH-like_DNA-bd_sf"/>
</dbReference>
<dbReference type="InterPro" id="IPR000792">
    <property type="entry name" value="Tscrpt_reg_LuxR_C"/>
</dbReference>
<evidence type="ECO:0000256" key="5">
    <source>
        <dbReference type="ARBA" id="ARBA00023163"/>
    </source>
</evidence>
<comment type="caution">
    <text evidence="7">The sequence shown here is derived from an EMBL/GenBank/DDBJ whole genome shotgun (WGS) entry which is preliminary data.</text>
</comment>
<keyword evidence="3" id="KW-0805">Transcription regulation</keyword>
<dbReference type="InterPro" id="IPR005143">
    <property type="entry name" value="TF_LuxR_autoind-bd_dom"/>
</dbReference>
<dbReference type="Pfam" id="PF03472">
    <property type="entry name" value="Autoind_bind"/>
    <property type="match status" value="1"/>
</dbReference>
<dbReference type="SUPFAM" id="SSF75516">
    <property type="entry name" value="Pheromone-binding domain of LuxR-like quorum-sensing transcription factors"/>
    <property type="match status" value="1"/>
</dbReference>
<dbReference type="NCBIfam" id="NF010444">
    <property type="entry name" value="PRK13870.1"/>
    <property type="match status" value="1"/>
</dbReference>
<dbReference type="SUPFAM" id="SSF46894">
    <property type="entry name" value="C-terminal effector domain of the bipartite response regulators"/>
    <property type="match status" value="1"/>
</dbReference>
<keyword evidence="4" id="KW-0238">DNA-binding</keyword>
<evidence type="ECO:0000313" key="8">
    <source>
        <dbReference type="Proteomes" id="UP000578622"/>
    </source>
</evidence>
<protein>
    <recommendedName>
        <fullName evidence="1">HTH-type quorum sensing-dependent transcriptional regulator VjbR</fullName>
    </recommendedName>
</protein>
<dbReference type="EMBL" id="JACGXG010000012">
    <property type="protein sequence ID" value="MBA8853543.1"/>
    <property type="molecule type" value="Genomic_DNA"/>
</dbReference>
<dbReference type="InterPro" id="IPR016032">
    <property type="entry name" value="Sig_transdc_resp-reg_C-effctor"/>
</dbReference>
<dbReference type="PROSITE" id="PS50043">
    <property type="entry name" value="HTH_LUXR_2"/>
    <property type="match status" value="1"/>
</dbReference>
<feature type="domain" description="HTH luxR-type" evidence="6">
    <location>
        <begin position="167"/>
        <end position="232"/>
    </location>
</feature>